<reference evidence="1 2" key="1">
    <citation type="submission" date="2020-07" db="EMBL/GenBank/DDBJ databases">
        <title>Genomic analyses of the natural microbiome of Caenorhabditis elegans.</title>
        <authorList>
            <person name="Samuel B."/>
        </authorList>
    </citation>
    <scope>NUCLEOTIDE SEQUENCE [LARGE SCALE GENOMIC DNA]</scope>
    <source>
        <strain evidence="1 2">BIGb0408</strain>
    </source>
</reference>
<dbReference type="EMBL" id="JACBYV010000001">
    <property type="protein sequence ID" value="NYH74069.1"/>
    <property type="molecule type" value="Genomic_DNA"/>
</dbReference>
<proteinExistence type="predicted"/>
<name>A0A7Y9XPV7_9GAMM</name>
<keyword evidence="2" id="KW-1185">Reference proteome</keyword>
<evidence type="ECO:0000313" key="1">
    <source>
        <dbReference type="EMBL" id="NYH74069.1"/>
    </source>
</evidence>
<evidence type="ECO:0000313" key="2">
    <source>
        <dbReference type="Proteomes" id="UP000578688"/>
    </source>
</evidence>
<accession>A0A7Y9XPV7</accession>
<gene>
    <name evidence="1" type="ORF">FHR27_002679</name>
</gene>
<dbReference type="AlphaFoldDB" id="A0A7Y9XPV7"/>
<protein>
    <submittedName>
        <fullName evidence="1">Uncharacterized protein</fullName>
    </submittedName>
</protein>
<sequence length="35" mass="3786">MKTPYVQGCAEHYAALRERSFGAATQQDDSGRAGL</sequence>
<dbReference type="Proteomes" id="UP000578688">
    <property type="component" value="Unassembled WGS sequence"/>
</dbReference>
<comment type="caution">
    <text evidence="1">The sequence shown here is derived from an EMBL/GenBank/DDBJ whole genome shotgun (WGS) entry which is preliminary data.</text>
</comment>
<organism evidence="1 2">
    <name type="scientific">Phytopseudomonas flavescens</name>
    <dbReference type="NCBI Taxonomy" id="29435"/>
    <lineage>
        <taxon>Bacteria</taxon>
        <taxon>Pseudomonadati</taxon>
        <taxon>Pseudomonadota</taxon>
        <taxon>Gammaproteobacteria</taxon>
        <taxon>Pseudomonadales</taxon>
        <taxon>Pseudomonadaceae</taxon>
        <taxon>Phytopseudomonas</taxon>
    </lineage>
</organism>